<keyword evidence="14" id="KW-1185">Reference proteome</keyword>
<keyword evidence="7" id="KW-0804">Transcription</keyword>
<dbReference type="RefSeq" id="XP_028855355.1">
    <property type="nucleotide sequence ID" value="XM_028999522.1"/>
</dbReference>
<feature type="compositionally biased region" description="Gly residues" evidence="10">
    <location>
        <begin position="1"/>
        <end position="12"/>
    </location>
</feature>
<dbReference type="InterPro" id="IPR002857">
    <property type="entry name" value="Znf_CXXC"/>
</dbReference>
<dbReference type="CDD" id="cd01396">
    <property type="entry name" value="MeCP2_MBD"/>
    <property type="match status" value="1"/>
</dbReference>
<proteinExistence type="predicted"/>
<reference evidence="13 14" key="1">
    <citation type="submission" date="2020-06" db="EMBL/GenBank/DDBJ databases">
        <authorList>
            <consortium name="Wellcome Sanger Institute Data Sharing"/>
        </authorList>
    </citation>
    <scope>NUCLEOTIDE SEQUENCE [LARGE SCALE GENOMIC DNA]</scope>
</reference>
<feature type="compositionally biased region" description="Basic residues" evidence="10">
    <location>
        <begin position="148"/>
        <end position="161"/>
    </location>
</feature>
<evidence type="ECO:0000259" key="12">
    <source>
        <dbReference type="PROSITE" id="PS51058"/>
    </source>
</evidence>
<dbReference type="Gene3D" id="3.30.890.10">
    <property type="entry name" value="Methyl-cpg-binding Protein 2, Chain A"/>
    <property type="match status" value="1"/>
</dbReference>
<dbReference type="GO" id="GO:0000122">
    <property type="term" value="P:negative regulation of transcription by RNA polymerase II"/>
    <property type="evidence" value="ECO:0007669"/>
    <property type="project" value="TreeGrafter"/>
</dbReference>
<evidence type="ECO:0000256" key="10">
    <source>
        <dbReference type="SAM" id="MobiDB-lite"/>
    </source>
</evidence>
<dbReference type="PANTHER" id="PTHR12396:SF57">
    <property type="entry name" value="METHYL-CPG-BINDING DOMAIN PROTEIN 1"/>
    <property type="match status" value="1"/>
</dbReference>
<accession>A0AAY4BME4</accession>
<dbReference type="PANTHER" id="PTHR12396">
    <property type="entry name" value="METHYL-CPG BINDING PROTEIN, MBD"/>
    <property type="match status" value="1"/>
</dbReference>
<feature type="domain" description="CXXC-type" evidence="12">
    <location>
        <begin position="396"/>
        <end position="440"/>
    </location>
</feature>
<name>A0AAY4BME4_9TELE</name>
<evidence type="ECO:0000256" key="3">
    <source>
        <dbReference type="ARBA" id="ARBA00022771"/>
    </source>
</evidence>
<dbReference type="GeneID" id="114801356"/>
<dbReference type="GO" id="GO:0005654">
    <property type="term" value="C:nucleoplasm"/>
    <property type="evidence" value="ECO:0007669"/>
    <property type="project" value="UniProtKB-ARBA"/>
</dbReference>
<evidence type="ECO:0000256" key="9">
    <source>
        <dbReference type="PROSITE-ProRule" id="PRU00509"/>
    </source>
</evidence>
<feature type="domain" description="CXXC-type" evidence="12">
    <location>
        <begin position="523"/>
        <end position="570"/>
    </location>
</feature>
<evidence type="ECO:0000256" key="4">
    <source>
        <dbReference type="ARBA" id="ARBA00022833"/>
    </source>
</evidence>
<feature type="region of interest" description="Disordered" evidence="10">
    <location>
        <begin position="615"/>
        <end position="643"/>
    </location>
</feature>
<protein>
    <submittedName>
        <fullName evidence="13">Uncharacterized protein</fullName>
    </submittedName>
</protein>
<evidence type="ECO:0000256" key="6">
    <source>
        <dbReference type="ARBA" id="ARBA00023125"/>
    </source>
</evidence>
<evidence type="ECO:0000256" key="8">
    <source>
        <dbReference type="ARBA" id="ARBA00023242"/>
    </source>
</evidence>
<dbReference type="PROSITE" id="PS50982">
    <property type="entry name" value="MBD"/>
    <property type="match status" value="1"/>
</dbReference>
<dbReference type="SMART" id="SM00391">
    <property type="entry name" value="MBD"/>
    <property type="match status" value="1"/>
</dbReference>
<keyword evidence="8" id="KW-0539">Nucleus</keyword>
<comment type="subcellular location">
    <subcellularLocation>
        <location evidence="1">Nucleus</location>
    </subcellularLocation>
</comment>
<dbReference type="InterPro" id="IPR001739">
    <property type="entry name" value="Methyl_CpG_DNA-bd"/>
</dbReference>
<evidence type="ECO:0000313" key="13">
    <source>
        <dbReference type="Ensembl" id="ENSDCDP00010021712.1"/>
    </source>
</evidence>
<dbReference type="GO" id="GO:0008270">
    <property type="term" value="F:zinc ion binding"/>
    <property type="evidence" value="ECO:0007669"/>
    <property type="project" value="UniProtKB-KW"/>
</dbReference>
<dbReference type="InterPro" id="IPR016177">
    <property type="entry name" value="DNA-bd_dom_sf"/>
</dbReference>
<keyword evidence="2" id="KW-0479">Metal-binding</keyword>
<dbReference type="GeneTree" id="ENSGT00950000183005"/>
<reference evidence="13" key="3">
    <citation type="submission" date="2025-09" db="UniProtKB">
        <authorList>
            <consortium name="Ensembl"/>
        </authorList>
    </citation>
    <scope>IDENTIFICATION</scope>
</reference>
<evidence type="ECO:0000256" key="2">
    <source>
        <dbReference type="ARBA" id="ARBA00022723"/>
    </source>
</evidence>
<dbReference type="Proteomes" id="UP000694580">
    <property type="component" value="Chromosome 12"/>
</dbReference>
<keyword evidence="3 9" id="KW-0863">Zinc-finger</keyword>
<dbReference type="Pfam" id="PF02008">
    <property type="entry name" value="zf-CXXC"/>
    <property type="match status" value="2"/>
</dbReference>
<feature type="region of interest" description="Disordered" evidence="10">
    <location>
        <begin position="237"/>
        <end position="279"/>
    </location>
</feature>
<dbReference type="SUPFAM" id="SSF54171">
    <property type="entry name" value="DNA-binding domain"/>
    <property type="match status" value="1"/>
</dbReference>
<dbReference type="PROSITE" id="PS51058">
    <property type="entry name" value="ZF_CXXC"/>
    <property type="match status" value="2"/>
</dbReference>
<dbReference type="GO" id="GO:0006346">
    <property type="term" value="P:DNA methylation-dependent constitutive heterochromatin formation"/>
    <property type="evidence" value="ECO:0007669"/>
    <property type="project" value="TreeGrafter"/>
</dbReference>
<feature type="compositionally biased region" description="Acidic residues" evidence="10">
    <location>
        <begin position="85"/>
        <end position="103"/>
    </location>
</feature>
<evidence type="ECO:0000256" key="7">
    <source>
        <dbReference type="ARBA" id="ARBA00023163"/>
    </source>
</evidence>
<keyword evidence="6" id="KW-0238">DNA-binding</keyword>
<dbReference type="AlphaFoldDB" id="A0AAY4BME4"/>
<sequence length="873" mass="97327">MNGGLQNDGGSVGDRPGRNDTEKGTVEPLVDKRVESAAGSTTGAEGCGKEVPGSSDSLIDSSNAPEEDPEPASGPDRAEKKADEPPEDWLEPLEDDYDDIDDTNDTKSWDLDLPSGDWHTNGNKEEMESLAGESERSGSVAGSERNYARRGGRGRCRRGRKSQMADEEWEEWPVLGKGWKRKEVLRRSGNSVGQSDTYYMSPSGARVRSRIELVKYLAGSLDLGTFDFKTGIFTTQLWQRRKRSKHPKMDWSPSTDHGLSDESSLPHDDRSYSPEGHHKLTSAQNHKNFEHLLSSSVRSGASTPGIHSNFTLLTGPQIHPLLAPLSPTPGPDQSVPVVHHAEAARQRPILPTVRQKAGTTIGCTCTKCGQVFTATNLEDNTVCRTCRATRLDNRNIVFRKWIPCGQCKACLITEDCKSCASCRNSQISQKPVRCRKRKCLCPIRKTRPSEAYALPPTSYTGLETRLPEMQSAANNVKRNSLSQCSDSEDVQAPLEDDCGDDSDDSYDGFDEDDFDFDFEGGIMKRKRRSCGKCEGCNMMRDCGTCDFCIDKPKFGGSNKKRQKCRLRQCQRQAMSEILTQEGRIRPRHIFTYGRKRIAGRSQFRSQEKLDFEFSDAENEESVRTKGAARQPGELHSPARYTTSNSGRINMIKENMLSEKHSEAISATSLEAKNRLSNFGPIAGDVEKRLGLREEKKPQLTNVQPHNGEEEDSIPMITQIYSLADDEETMKGIDLDHDLLRLLESLRTAMLPVLWFALMARGPRLQLLQCSKLSTMADTVVHIEPSYTYQITVQGQPLIPTHPLYVDHPTHLASVAEVVTLLQDLEKYSVCQGLKSQATHHLNEPLVHERAATCDFLVPRSKERCAKCCNPTEK</sequence>
<gene>
    <name evidence="13" type="primary">mbd1b</name>
</gene>
<dbReference type="GO" id="GO:0008327">
    <property type="term" value="F:methyl-CpG binding"/>
    <property type="evidence" value="ECO:0007669"/>
    <property type="project" value="TreeGrafter"/>
</dbReference>
<feature type="compositionally biased region" description="Basic and acidic residues" evidence="10">
    <location>
        <begin position="15"/>
        <end position="35"/>
    </location>
</feature>
<feature type="compositionally biased region" description="Basic and acidic residues" evidence="10">
    <location>
        <begin position="258"/>
        <end position="278"/>
    </location>
</feature>
<evidence type="ECO:0000256" key="5">
    <source>
        <dbReference type="ARBA" id="ARBA00023015"/>
    </source>
</evidence>
<reference evidence="13" key="2">
    <citation type="submission" date="2025-08" db="UniProtKB">
        <authorList>
            <consortium name="Ensembl"/>
        </authorList>
    </citation>
    <scope>IDENTIFICATION</scope>
</reference>
<keyword evidence="5" id="KW-0805">Transcription regulation</keyword>
<organism evidence="13 14">
    <name type="scientific">Denticeps clupeoides</name>
    <name type="common">denticle herring</name>
    <dbReference type="NCBI Taxonomy" id="299321"/>
    <lineage>
        <taxon>Eukaryota</taxon>
        <taxon>Metazoa</taxon>
        <taxon>Chordata</taxon>
        <taxon>Craniata</taxon>
        <taxon>Vertebrata</taxon>
        <taxon>Euteleostomi</taxon>
        <taxon>Actinopterygii</taxon>
        <taxon>Neopterygii</taxon>
        <taxon>Teleostei</taxon>
        <taxon>Clupei</taxon>
        <taxon>Clupeiformes</taxon>
        <taxon>Denticipitoidei</taxon>
        <taxon>Denticipitidae</taxon>
        <taxon>Denticeps</taxon>
    </lineage>
</organism>
<dbReference type="Ensembl" id="ENSDCDT00010023939.1">
    <property type="protein sequence ID" value="ENSDCDP00010021712.1"/>
    <property type="gene ID" value="ENSDCDG00010010749.1"/>
</dbReference>
<feature type="region of interest" description="Disordered" evidence="10">
    <location>
        <begin position="1"/>
        <end position="163"/>
    </location>
</feature>
<dbReference type="Pfam" id="PF01429">
    <property type="entry name" value="MBD"/>
    <property type="match status" value="1"/>
</dbReference>
<evidence type="ECO:0000259" key="11">
    <source>
        <dbReference type="PROSITE" id="PS50982"/>
    </source>
</evidence>
<keyword evidence="4" id="KW-0862">Zinc</keyword>
<feature type="compositionally biased region" description="Polar residues" evidence="10">
    <location>
        <begin position="54"/>
        <end position="64"/>
    </location>
</feature>
<evidence type="ECO:0000256" key="1">
    <source>
        <dbReference type="ARBA" id="ARBA00004123"/>
    </source>
</evidence>
<evidence type="ECO:0000313" key="14">
    <source>
        <dbReference type="Proteomes" id="UP000694580"/>
    </source>
</evidence>
<feature type="domain" description="MBD" evidence="11">
    <location>
        <begin position="165"/>
        <end position="233"/>
    </location>
</feature>